<dbReference type="PANTHER" id="PTHR33776:SF3">
    <property type="entry name" value="PHD-TYPE DOMAIN-CONTAINING PROTEIN"/>
    <property type="match status" value="1"/>
</dbReference>
<dbReference type="PANTHER" id="PTHR33776">
    <property type="entry name" value="ENDO/EXONUCLEASE/PHOSPHATASE DOMAIN-CONTAINING PROTEIN"/>
    <property type="match status" value="1"/>
</dbReference>
<feature type="domain" description="Endonuclease/exonuclease/phosphatase" evidence="1">
    <location>
        <begin position="23"/>
        <end position="154"/>
    </location>
</feature>
<dbReference type="Proteomes" id="UP000037510">
    <property type="component" value="Unassembled WGS sequence"/>
</dbReference>
<name>A0A0L7LV00_OPEBR</name>
<proteinExistence type="predicted"/>
<organism evidence="2 3">
    <name type="scientific">Operophtera brumata</name>
    <name type="common">Winter moth</name>
    <name type="synonym">Phalaena brumata</name>
    <dbReference type="NCBI Taxonomy" id="104452"/>
    <lineage>
        <taxon>Eukaryota</taxon>
        <taxon>Metazoa</taxon>
        <taxon>Ecdysozoa</taxon>
        <taxon>Arthropoda</taxon>
        <taxon>Hexapoda</taxon>
        <taxon>Insecta</taxon>
        <taxon>Pterygota</taxon>
        <taxon>Neoptera</taxon>
        <taxon>Endopterygota</taxon>
        <taxon>Lepidoptera</taxon>
        <taxon>Glossata</taxon>
        <taxon>Ditrysia</taxon>
        <taxon>Geometroidea</taxon>
        <taxon>Geometridae</taxon>
        <taxon>Larentiinae</taxon>
        <taxon>Operophtera</taxon>
    </lineage>
</organism>
<evidence type="ECO:0000313" key="3">
    <source>
        <dbReference type="Proteomes" id="UP000037510"/>
    </source>
</evidence>
<dbReference type="AlphaFoldDB" id="A0A0L7LV00"/>
<keyword evidence="2" id="KW-0808">Transferase</keyword>
<dbReference type="InterPro" id="IPR005135">
    <property type="entry name" value="Endo/exonuclease/phosphatase"/>
</dbReference>
<dbReference type="EMBL" id="JTDY01000042">
    <property type="protein sequence ID" value="KOB79219.1"/>
    <property type="molecule type" value="Genomic_DNA"/>
</dbReference>
<dbReference type="Gene3D" id="3.60.10.10">
    <property type="entry name" value="Endonuclease/exonuclease/phosphatase"/>
    <property type="match status" value="1"/>
</dbReference>
<keyword evidence="2" id="KW-0548">Nucleotidyltransferase</keyword>
<dbReference type="SUPFAM" id="SSF56219">
    <property type="entry name" value="DNase I-like"/>
    <property type="match status" value="1"/>
</dbReference>
<dbReference type="Pfam" id="PF03372">
    <property type="entry name" value="Exo_endo_phos"/>
    <property type="match status" value="1"/>
</dbReference>
<comment type="caution">
    <text evidence="2">The sequence shown here is derived from an EMBL/GenBank/DDBJ whole genome shotgun (WGS) entry which is preliminary data.</text>
</comment>
<sequence>MVDKYFKIGLYNPGSLGTNHESIIASFDRYSMDLIAINETWIRPGEDDRAPTIPNYRLRHIPRPAAIAGRGGGVGFYVRKGVAARIWTHPVDPLYSSVEQMWLTMTVRGKKLVIGTAYRPQWLNVDVFFDAITDSVNASPKCDDIILLGDFNLNDNGKLNKFRTFLDCLGLSQLVTMPTHFTDSSESLLDVICTKLSANSIIDDPPISAARSSHEDVIAVHGAQHQRGAVPLLVAEAAEYGPVRRCWYADEGLGRKCHRPTDTDRRHAEFLGTAHRSLEASADQPGSTG</sequence>
<gene>
    <name evidence="2" type="ORF">OBRU01_00800</name>
</gene>
<protein>
    <submittedName>
        <fullName evidence="2">Putative reverse transcriptase</fullName>
    </submittedName>
</protein>
<evidence type="ECO:0000259" key="1">
    <source>
        <dbReference type="Pfam" id="PF03372"/>
    </source>
</evidence>
<evidence type="ECO:0000313" key="2">
    <source>
        <dbReference type="EMBL" id="KOB79219.1"/>
    </source>
</evidence>
<keyword evidence="2" id="KW-0695">RNA-directed DNA polymerase</keyword>
<dbReference type="GO" id="GO:0003964">
    <property type="term" value="F:RNA-directed DNA polymerase activity"/>
    <property type="evidence" value="ECO:0007669"/>
    <property type="project" value="UniProtKB-KW"/>
</dbReference>
<keyword evidence="3" id="KW-1185">Reference proteome</keyword>
<dbReference type="STRING" id="104452.A0A0L7LV00"/>
<accession>A0A0L7LV00</accession>
<reference evidence="2 3" key="1">
    <citation type="journal article" date="2015" name="Genome Biol. Evol.">
        <title>The genome of winter moth (Operophtera brumata) provides a genomic perspective on sexual dimorphism and phenology.</title>
        <authorList>
            <person name="Derks M.F."/>
            <person name="Smit S."/>
            <person name="Salis L."/>
            <person name="Schijlen E."/>
            <person name="Bossers A."/>
            <person name="Mateman C."/>
            <person name="Pijl A.S."/>
            <person name="de Ridder D."/>
            <person name="Groenen M.A."/>
            <person name="Visser M.E."/>
            <person name="Megens H.J."/>
        </authorList>
    </citation>
    <scope>NUCLEOTIDE SEQUENCE [LARGE SCALE GENOMIC DNA]</scope>
    <source>
        <strain evidence="2">WM2013NL</strain>
        <tissue evidence="2">Head and thorax</tissue>
    </source>
</reference>
<dbReference type="InterPro" id="IPR036691">
    <property type="entry name" value="Endo/exonu/phosph_ase_sf"/>
</dbReference>